<sequence>MSALGLGSGPPTVRNLFADYFRAFLRAPGISIGLPLLLGVPGFLSVVFVAVAISHPSWRLSTESRSMAVVIGAYLVFGALYVLLIGTSALTLVAAARGENLSIAQGLREGARRFLSLFAVVLLYALTVLVGLVLLIVPGVIAAIRFSVAVPACVVEGIGPLAAMRRRSELTKDHDGTIFGARLLLGLLLLPANLVFRAGTEKLPLAVSFLVLLVYFGQILVEMLVPAVTYFRLRSAREGFGTEDVMETFR</sequence>
<comment type="caution">
    <text evidence="2">The sequence shown here is derived from an EMBL/GenBank/DDBJ whole genome shotgun (WGS) entry which is preliminary data.</text>
</comment>
<evidence type="ECO:0000256" key="1">
    <source>
        <dbReference type="SAM" id="Phobius"/>
    </source>
</evidence>
<dbReference type="Proteomes" id="UP000696931">
    <property type="component" value="Unassembled WGS sequence"/>
</dbReference>
<reference evidence="2" key="1">
    <citation type="submission" date="2020-07" db="EMBL/GenBank/DDBJ databases">
        <title>Huge and variable diversity of episymbiotic CPR bacteria and DPANN archaea in groundwater ecosystems.</title>
        <authorList>
            <person name="He C.Y."/>
            <person name="Keren R."/>
            <person name="Whittaker M."/>
            <person name="Farag I.F."/>
            <person name="Doudna J."/>
            <person name="Cate J.H.D."/>
            <person name="Banfield J.F."/>
        </authorList>
    </citation>
    <scope>NUCLEOTIDE SEQUENCE</scope>
    <source>
        <strain evidence="2">NC_groundwater_1813_Pr3_B-0.1um_71_17</strain>
    </source>
</reference>
<accession>A0A933SEI0</accession>
<dbReference type="EMBL" id="JACRIW010000087">
    <property type="protein sequence ID" value="MBI5170268.1"/>
    <property type="molecule type" value="Genomic_DNA"/>
</dbReference>
<evidence type="ECO:0000313" key="2">
    <source>
        <dbReference type="EMBL" id="MBI5170268.1"/>
    </source>
</evidence>
<evidence type="ECO:0000313" key="3">
    <source>
        <dbReference type="Proteomes" id="UP000696931"/>
    </source>
</evidence>
<proteinExistence type="predicted"/>
<keyword evidence="1" id="KW-0812">Transmembrane</keyword>
<feature type="transmembrane region" description="Helical" evidence="1">
    <location>
        <begin position="32"/>
        <end position="55"/>
    </location>
</feature>
<dbReference type="AlphaFoldDB" id="A0A933SEI0"/>
<feature type="transmembrane region" description="Helical" evidence="1">
    <location>
        <begin position="67"/>
        <end position="93"/>
    </location>
</feature>
<feature type="transmembrane region" description="Helical" evidence="1">
    <location>
        <begin position="143"/>
        <end position="164"/>
    </location>
</feature>
<feature type="transmembrane region" description="Helical" evidence="1">
    <location>
        <begin position="114"/>
        <end position="137"/>
    </location>
</feature>
<keyword evidence="1" id="KW-0472">Membrane</keyword>
<feature type="transmembrane region" description="Helical" evidence="1">
    <location>
        <begin position="176"/>
        <end position="196"/>
    </location>
</feature>
<organism evidence="2 3">
    <name type="scientific">Eiseniibacteriota bacterium</name>
    <dbReference type="NCBI Taxonomy" id="2212470"/>
    <lineage>
        <taxon>Bacteria</taxon>
        <taxon>Candidatus Eiseniibacteriota</taxon>
    </lineage>
</organism>
<protein>
    <recommendedName>
        <fullName evidence="4">Glycerophosphoryl diester phosphodiesterase membrane domain-containing protein</fullName>
    </recommendedName>
</protein>
<name>A0A933SEI0_UNCEI</name>
<evidence type="ECO:0008006" key="4">
    <source>
        <dbReference type="Google" id="ProtNLM"/>
    </source>
</evidence>
<feature type="transmembrane region" description="Helical" evidence="1">
    <location>
        <begin position="208"/>
        <end position="231"/>
    </location>
</feature>
<keyword evidence="1" id="KW-1133">Transmembrane helix</keyword>
<gene>
    <name evidence="2" type="ORF">HZA61_12330</name>
</gene>